<evidence type="ECO:0000259" key="5">
    <source>
        <dbReference type="Pfam" id="PF01951"/>
    </source>
</evidence>
<keyword evidence="3" id="KW-0479">Metal-binding</keyword>
<dbReference type="Gene3D" id="3.55.10.10">
    <property type="entry name" value="Archease domain"/>
    <property type="match status" value="1"/>
</dbReference>
<dbReference type="GO" id="GO:0008033">
    <property type="term" value="P:tRNA processing"/>
    <property type="evidence" value="ECO:0007669"/>
    <property type="project" value="UniProtKB-KW"/>
</dbReference>
<keyword evidence="2" id="KW-0819">tRNA processing</keyword>
<dbReference type="InterPro" id="IPR023572">
    <property type="entry name" value="Archease_dom"/>
</dbReference>
<dbReference type="InterPro" id="IPR036820">
    <property type="entry name" value="Archease_dom_sf"/>
</dbReference>
<dbReference type="Proteomes" id="UP000886014">
    <property type="component" value="Unassembled WGS sequence"/>
</dbReference>
<protein>
    <submittedName>
        <fullName evidence="6">Archease</fullName>
    </submittedName>
</protein>
<organism evidence="6">
    <name type="scientific">candidate division WOR-3 bacterium</name>
    <dbReference type="NCBI Taxonomy" id="2052148"/>
    <lineage>
        <taxon>Bacteria</taxon>
        <taxon>Bacteria division WOR-3</taxon>
    </lineage>
</organism>
<gene>
    <name evidence="6" type="ORF">ENL41_03265</name>
</gene>
<dbReference type="GO" id="GO:0046872">
    <property type="term" value="F:metal ion binding"/>
    <property type="evidence" value="ECO:0007669"/>
    <property type="project" value="UniProtKB-KW"/>
</dbReference>
<dbReference type="Pfam" id="PF01951">
    <property type="entry name" value="Archease"/>
    <property type="match status" value="1"/>
</dbReference>
<accession>A0A7C5I517</accession>
<dbReference type="InterPro" id="IPR002804">
    <property type="entry name" value="Archease"/>
</dbReference>
<evidence type="ECO:0000256" key="2">
    <source>
        <dbReference type="ARBA" id="ARBA00022694"/>
    </source>
</evidence>
<dbReference type="PANTHER" id="PTHR12682">
    <property type="entry name" value="ARCHEASE"/>
    <property type="match status" value="1"/>
</dbReference>
<dbReference type="SUPFAM" id="SSF69819">
    <property type="entry name" value="MTH1598-like"/>
    <property type="match status" value="1"/>
</dbReference>
<comment type="similarity">
    <text evidence="1">Belongs to the archease family.</text>
</comment>
<proteinExistence type="inferred from homology"/>
<evidence type="ECO:0000256" key="4">
    <source>
        <dbReference type="ARBA" id="ARBA00022837"/>
    </source>
</evidence>
<dbReference type="PANTHER" id="PTHR12682:SF11">
    <property type="entry name" value="PROTEIN ARCHEASE"/>
    <property type="match status" value="1"/>
</dbReference>
<evidence type="ECO:0000256" key="1">
    <source>
        <dbReference type="ARBA" id="ARBA00007963"/>
    </source>
</evidence>
<name>A0A7C5I517_UNCW3</name>
<reference evidence="6" key="1">
    <citation type="journal article" date="2020" name="mSystems">
        <title>Genome- and Community-Level Interaction Insights into Carbon Utilization and Element Cycling Functions of Hydrothermarchaeota in Hydrothermal Sediment.</title>
        <authorList>
            <person name="Zhou Z."/>
            <person name="Liu Y."/>
            <person name="Xu W."/>
            <person name="Pan J."/>
            <person name="Luo Z.H."/>
            <person name="Li M."/>
        </authorList>
    </citation>
    <scope>NUCLEOTIDE SEQUENCE [LARGE SCALE GENOMIC DNA]</scope>
    <source>
        <strain evidence="6">HyVt-94</strain>
    </source>
</reference>
<dbReference type="EMBL" id="DRTV01000232">
    <property type="protein sequence ID" value="HHF58424.1"/>
    <property type="molecule type" value="Genomic_DNA"/>
</dbReference>
<feature type="domain" description="Archease" evidence="5">
    <location>
        <begin position="3"/>
        <end position="136"/>
    </location>
</feature>
<sequence>MPYEYIEHTADLGFRVYGETLKELFESAIEAVMESMVERKGTSEKKEMEYSDIADTYEDLLVDLLSEIIFQVEVENKVFVDWNVEINDKRIDAQFVYEKFDPRIHDLKLEIKSVTYHNLKIRKEGKYYVTEIVCDI</sequence>
<evidence type="ECO:0000313" key="6">
    <source>
        <dbReference type="EMBL" id="HHF58424.1"/>
    </source>
</evidence>
<dbReference type="AlphaFoldDB" id="A0A7C5I517"/>
<evidence type="ECO:0000256" key="3">
    <source>
        <dbReference type="ARBA" id="ARBA00022723"/>
    </source>
</evidence>
<comment type="caution">
    <text evidence="6">The sequence shown here is derived from an EMBL/GenBank/DDBJ whole genome shotgun (WGS) entry which is preliminary data.</text>
</comment>
<keyword evidence="4" id="KW-0106">Calcium</keyword>